<dbReference type="InterPro" id="IPR036849">
    <property type="entry name" value="Enolase-like_C_sf"/>
</dbReference>
<dbReference type="EC" id="4.2.1.11" evidence="3"/>
<comment type="pathway">
    <text evidence="1">Carbohydrate degradation; glycolysis; pyruvate from D-glyceraldehyde 3-phosphate: step 4/5.</text>
</comment>
<evidence type="ECO:0000313" key="8">
    <source>
        <dbReference type="Proteomes" id="UP001187192"/>
    </source>
</evidence>
<dbReference type="GO" id="GO:0000287">
    <property type="term" value="F:magnesium ion binding"/>
    <property type="evidence" value="ECO:0007669"/>
    <property type="project" value="InterPro"/>
</dbReference>
<keyword evidence="8" id="KW-1185">Reference proteome</keyword>
<evidence type="ECO:0000256" key="3">
    <source>
        <dbReference type="ARBA" id="ARBA00012058"/>
    </source>
</evidence>
<dbReference type="SUPFAM" id="SSF54826">
    <property type="entry name" value="Enolase N-terminal domain-like"/>
    <property type="match status" value="1"/>
</dbReference>
<evidence type="ECO:0000256" key="5">
    <source>
        <dbReference type="ARBA" id="ARBA00023239"/>
    </source>
</evidence>
<evidence type="ECO:0000256" key="4">
    <source>
        <dbReference type="ARBA" id="ARBA00023152"/>
    </source>
</evidence>
<gene>
    <name evidence="7" type="ORF">TIFTF001_009429</name>
</gene>
<dbReference type="GO" id="GO:0000015">
    <property type="term" value="C:phosphopyruvate hydratase complex"/>
    <property type="evidence" value="ECO:0007669"/>
    <property type="project" value="InterPro"/>
</dbReference>
<keyword evidence="4" id="KW-0324">Glycolysis</keyword>
<dbReference type="InterPro" id="IPR000941">
    <property type="entry name" value="Enolase"/>
</dbReference>
<sequence>MTKIIEEQLASECENSKLWKCKQKLFRNAIFAASFAVCKAGAAVEKLHLFRHIANLAGYKDVMLPIPAYNIMKAHSHPTNKLAVQEYILLPVGAHSMMDAMSMNF</sequence>
<accession>A0AA87ZUM5</accession>
<feature type="domain" description="Enolase C-terminal TIM barrel" evidence="6">
    <location>
        <begin position="62"/>
        <end position="103"/>
    </location>
</feature>
<proteinExistence type="inferred from homology"/>
<keyword evidence="5" id="KW-0456">Lyase</keyword>
<dbReference type="AlphaFoldDB" id="A0AA87ZUM5"/>
<dbReference type="InterPro" id="IPR029017">
    <property type="entry name" value="Enolase-like_N"/>
</dbReference>
<evidence type="ECO:0000313" key="7">
    <source>
        <dbReference type="EMBL" id="GMN40204.1"/>
    </source>
</evidence>
<reference evidence="7" key="1">
    <citation type="submission" date="2023-07" db="EMBL/GenBank/DDBJ databases">
        <title>draft genome sequence of fig (Ficus carica).</title>
        <authorList>
            <person name="Takahashi T."/>
            <person name="Nishimura K."/>
        </authorList>
    </citation>
    <scope>NUCLEOTIDE SEQUENCE</scope>
</reference>
<comment type="similarity">
    <text evidence="2">Belongs to the enolase family.</text>
</comment>
<dbReference type="Proteomes" id="UP001187192">
    <property type="component" value="Unassembled WGS sequence"/>
</dbReference>
<evidence type="ECO:0000259" key="6">
    <source>
        <dbReference type="Pfam" id="PF00113"/>
    </source>
</evidence>
<dbReference type="EMBL" id="BTGU01000010">
    <property type="protein sequence ID" value="GMN40204.1"/>
    <property type="molecule type" value="Genomic_DNA"/>
</dbReference>
<name>A0AA87ZUM5_FICCA</name>
<dbReference type="GO" id="GO:0004634">
    <property type="term" value="F:phosphopyruvate hydratase activity"/>
    <property type="evidence" value="ECO:0007669"/>
    <property type="project" value="UniProtKB-EC"/>
</dbReference>
<organism evidence="7 8">
    <name type="scientific">Ficus carica</name>
    <name type="common">Common fig</name>
    <dbReference type="NCBI Taxonomy" id="3494"/>
    <lineage>
        <taxon>Eukaryota</taxon>
        <taxon>Viridiplantae</taxon>
        <taxon>Streptophyta</taxon>
        <taxon>Embryophyta</taxon>
        <taxon>Tracheophyta</taxon>
        <taxon>Spermatophyta</taxon>
        <taxon>Magnoliopsida</taxon>
        <taxon>eudicotyledons</taxon>
        <taxon>Gunneridae</taxon>
        <taxon>Pentapetalae</taxon>
        <taxon>rosids</taxon>
        <taxon>fabids</taxon>
        <taxon>Rosales</taxon>
        <taxon>Moraceae</taxon>
        <taxon>Ficeae</taxon>
        <taxon>Ficus</taxon>
    </lineage>
</organism>
<dbReference type="InterPro" id="IPR020810">
    <property type="entry name" value="Enolase_C"/>
</dbReference>
<dbReference type="Pfam" id="PF00113">
    <property type="entry name" value="Enolase_C"/>
    <property type="match status" value="1"/>
</dbReference>
<dbReference type="PRINTS" id="PR00148">
    <property type="entry name" value="ENOLASE"/>
</dbReference>
<protein>
    <recommendedName>
        <fullName evidence="3">phosphopyruvate hydratase</fullName>
        <ecNumber evidence="3">4.2.1.11</ecNumber>
    </recommendedName>
</protein>
<dbReference type="PANTHER" id="PTHR11902:SF1">
    <property type="entry name" value="ENOLASE"/>
    <property type="match status" value="1"/>
</dbReference>
<evidence type="ECO:0000256" key="2">
    <source>
        <dbReference type="ARBA" id="ARBA00009604"/>
    </source>
</evidence>
<dbReference type="GO" id="GO:0006096">
    <property type="term" value="P:glycolytic process"/>
    <property type="evidence" value="ECO:0007669"/>
    <property type="project" value="UniProtKB-KW"/>
</dbReference>
<comment type="caution">
    <text evidence="7">The sequence shown here is derived from an EMBL/GenBank/DDBJ whole genome shotgun (WGS) entry which is preliminary data.</text>
</comment>
<dbReference type="PANTHER" id="PTHR11902">
    <property type="entry name" value="ENOLASE"/>
    <property type="match status" value="1"/>
</dbReference>
<dbReference type="Gene3D" id="3.20.20.120">
    <property type="entry name" value="Enolase-like C-terminal domain"/>
    <property type="match status" value="1"/>
</dbReference>
<dbReference type="SUPFAM" id="SSF51604">
    <property type="entry name" value="Enolase C-terminal domain-like"/>
    <property type="match status" value="1"/>
</dbReference>
<evidence type="ECO:0000256" key="1">
    <source>
        <dbReference type="ARBA" id="ARBA00005031"/>
    </source>
</evidence>